<comment type="caution">
    <text evidence="2">The sequence shown here is derived from an EMBL/GenBank/DDBJ whole genome shotgun (WGS) entry which is preliminary data.</text>
</comment>
<reference evidence="2 3" key="2">
    <citation type="journal article" date="2019" name="G3 (Bethesda)">
        <title>Hybrid Assembly of the Genome of the Entomopathogenic Nematode Steinernema carpocapsae Identifies the X-Chromosome.</title>
        <authorList>
            <person name="Serra L."/>
            <person name="Macchietto M."/>
            <person name="Macias-Munoz A."/>
            <person name="McGill C.J."/>
            <person name="Rodriguez I.M."/>
            <person name="Rodriguez B."/>
            <person name="Murad R."/>
            <person name="Mortazavi A."/>
        </authorList>
    </citation>
    <scope>NUCLEOTIDE SEQUENCE [LARGE SCALE GENOMIC DNA]</scope>
    <source>
        <strain evidence="2 3">ALL</strain>
    </source>
</reference>
<reference evidence="2 3" key="1">
    <citation type="journal article" date="2015" name="Genome Biol.">
        <title>Comparative genomics of Steinernema reveals deeply conserved gene regulatory networks.</title>
        <authorList>
            <person name="Dillman A.R."/>
            <person name="Macchietto M."/>
            <person name="Porter C.F."/>
            <person name="Rogers A."/>
            <person name="Williams B."/>
            <person name="Antoshechkin I."/>
            <person name="Lee M.M."/>
            <person name="Goodwin Z."/>
            <person name="Lu X."/>
            <person name="Lewis E.E."/>
            <person name="Goodrich-Blair H."/>
            <person name="Stock S.P."/>
            <person name="Adams B.J."/>
            <person name="Sternberg P.W."/>
            <person name="Mortazavi A."/>
        </authorList>
    </citation>
    <scope>NUCLEOTIDE SEQUENCE [LARGE SCALE GENOMIC DNA]</scope>
    <source>
        <strain evidence="2 3">ALL</strain>
    </source>
</reference>
<dbReference type="GO" id="GO:0006516">
    <property type="term" value="P:glycoprotein catabolic process"/>
    <property type="evidence" value="ECO:0007669"/>
    <property type="project" value="InterPro"/>
</dbReference>
<evidence type="ECO:0000313" key="2">
    <source>
        <dbReference type="EMBL" id="TKR63289.1"/>
    </source>
</evidence>
<keyword evidence="3" id="KW-1185">Reference proteome</keyword>
<sequence>MESTVCLAYLVPYRKLKKWFEKTSKRKEAVVHVSNATCDCDQVSFAERPLPSRKDVGAMDHVDISVTFEAGSGKSAWQHAQLFRKKLDKASPDMKVQVCFNSSQTIKSLQLSYNVTDHVNLHN</sequence>
<dbReference type="GO" id="GO:0005737">
    <property type="term" value="C:cytoplasm"/>
    <property type="evidence" value="ECO:0007669"/>
    <property type="project" value="InterPro"/>
</dbReference>
<dbReference type="InterPro" id="IPR006588">
    <property type="entry name" value="Peptide_N_glycanase_PAW_dom"/>
</dbReference>
<dbReference type="EMBL" id="AZBU02000010">
    <property type="protein sequence ID" value="TKR63289.1"/>
    <property type="molecule type" value="Genomic_DNA"/>
</dbReference>
<proteinExistence type="predicted"/>
<name>A0A4U5M3F7_STECR</name>
<evidence type="ECO:0000313" key="3">
    <source>
        <dbReference type="Proteomes" id="UP000298663"/>
    </source>
</evidence>
<organism evidence="2 3">
    <name type="scientific">Steinernema carpocapsae</name>
    <name type="common">Entomopathogenic nematode</name>
    <dbReference type="NCBI Taxonomy" id="34508"/>
    <lineage>
        <taxon>Eukaryota</taxon>
        <taxon>Metazoa</taxon>
        <taxon>Ecdysozoa</taxon>
        <taxon>Nematoda</taxon>
        <taxon>Chromadorea</taxon>
        <taxon>Rhabditida</taxon>
        <taxon>Tylenchina</taxon>
        <taxon>Panagrolaimomorpha</taxon>
        <taxon>Strongyloidoidea</taxon>
        <taxon>Steinernematidae</taxon>
        <taxon>Steinernema</taxon>
    </lineage>
</organism>
<dbReference type="Gene3D" id="2.60.120.1020">
    <property type="entry name" value="Peptide N glycanase, PAW domain"/>
    <property type="match status" value="1"/>
</dbReference>
<dbReference type="AlphaFoldDB" id="A0A4U5M3F7"/>
<evidence type="ECO:0000259" key="1">
    <source>
        <dbReference type="Pfam" id="PF04721"/>
    </source>
</evidence>
<protein>
    <recommendedName>
        <fullName evidence="1">PAW domain-containing protein</fullName>
    </recommendedName>
</protein>
<feature type="domain" description="PAW" evidence="1">
    <location>
        <begin position="47"/>
        <end position="98"/>
    </location>
</feature>
<dbReference type="Pfam" id="PF04721">
    <property type="entry name" value="PAW"/>
    <property type="match status" value="1"/>
</dbReference>
<dbReference type="InterPro" id="IPR038680">
    <property type="entry name" value="PAW_sf"/>
</dbReference>
<accession>A0A4U5M3F7</accession>
<dbReference type="Proteomes" id="UP000298663">
    <property type="component" value="Unassembled WGS sequence"/>
</dbReference>
<gene>
    <name evidence="2" type="ORF">L596_027136</name>
</gene>